<organism evidence="1">
    <name type="scientific">Pasiphaea japonica whispovirus</name>
    <dbReference type="NCBI Taxonomy" id="2984286"/>
    <lineage>
        <taxon>Viruses</taxon>
        <taxon>Viruses incertae sedis</taxon>
        <taxon>Naldaviricetes</taxon>
        <taxon>Nimaviridae</taxon>
        <taxon>Whispovirus</taxon>
    </lineage>
</organism>
<dbReference type="EMBL" id="LC738885">
    <property type="protein sequence ID" value="BDT63571.1"/>
    <property type="molecule type" value="Genomic_DNA"/>
</dbReference>
<sequence>MVWSVRDVKFYTFLNALAEKAKRAKRVLKNIQQQQGEKKKGSINAELGYGGARLMDVRFTGRDCMDELARCLHYCDGDMLILRMVGSSAGNIIVYSLAFLMGVRGACCGYDVTAKKHRLYISQRDLFFQMSGLILPDSVVCACDAVRAISDLFMEVAALQEHPSWHEQVETSSGQMYPGVDLNARRLLSPRIIREMFTNEMTIEEVLAFSEGTAATGFSDLYVEAPIQYVLNMCRAINNMEGRVGVVYALSRYLILFCSDVADETTETDHNNIFYDKCEFYIGSKKVIGDEEYIFTDIVSENLIPLTHLAGGKIKRLAINNIIHSDTVRFNNSMDVLMDSVDFKELVLPILSRVMWQNVSTRLKLRNNKHNSNSFSKWKWDGVVPTHFNFNSSDFVLLQKKQLAADIMTDNVFKQTLPNFIKVIKESVKDGNDFVDERGLICWNYVFELSPLGKHLFPEDQISGFFEASLPLITPWQLKVTQKKRGKKMVVCDRRLMGFQNGQNRLF</sequence>
<accession>A0A9C7C9U9</accession>
<reference evidence="1" key="1">
    <citation type="submission" date="2022-10" db="EMBL/GenBank/DDBJ databases">
        <title>Genome sequences of endogenous nimaviruses in decapod crustaceans.</title>
        <authorList>
            <person name="Kawato S."/>
            <person name="Nozaki R."/>
            <person name="Kondo H."/>
            <person name="Hirono I."/>
        </authorList>
    </citation>
    <scope>NUCLEOTIDE SEQUENCE</scope>
    <source>
        <strain evidence="1">Toyama2020</strain>
    </source>
</reference>
<name>A0A9C7C9U9_9VIRU</name>
<evidence type="ECO:0000313" key="1">
    <source>
        <dbReference type="EMBL" id="BDT63571.1"/>
    </source>
</evidence>
<protein>
    <submittedName>
        <fullName evidence="1">Wsv269-like protein</fullName>
    </submittedName>
</protein>
<proteinExistence type="predicted"/>